<keyword evidence="2" id="KW-1133">Transmembrane helix</keyword>
<protein>
    <recommendedName>
        <fullName evidence="5">Thioredoxin domain-containing protein</fullName>
    </recommendedName>
</protein>
<organism evidence="3 4">
    <name type="scientific">Thermoleophilum album</name>
    <dbReference type="NCBI Taxonomy" id="29539"/>
    <lineage>
        <taxon>Bacteria</taxon>
        <taxon>Bacillati</taxon>
        <taxon>Actinomycetota</taxon>
        <taxon>Thermoleophilia</taxon>
        <taxon>Thermoleophilales</taxon>
        <taxon>Thermoleophilaceae</taxon>
        <taxon>Thermoleophilum</taxon>
    </lineage>
</organism>
<feature type="transmembrane region" description="Helical" evidence="2">
    <location>
        <begin position="42"/>
        <end position="63"/>
    </location>
</feature>
<dbReference type="InterPro" id="IPR036249">
    <property type="entry name" value="Thioredoxin-like_sf"/>
</dbReference>
<dbReference type="STRING" id="29539.SAMN02745716_1004"/>
<feature type="compositionally biased region" description="Basic and acidic residues" evidence="1">
    <location>
        <begin position="8"/>
        <end position="33"/>
    </location>
</feature>
<dbReference type="Gene3D" id="3.40.30.10">
    <property type="entry name" value="Glutaredoxin"/>
    <property type="match status" value="1"/>
</dbReference>
<sequence>MNGGDSSQLDRRSPGERLAERDRTHPEPEQRRPAFEYPRSRWSWLVAILMLAGLGVLFVTSTLPNRGRGLLGPDPGSQAPPFAAPEVRGSLSGDANICVRRPCPRRAGRTPACEVRGAGVVNACDLWRDRPLVLAFVFDRGAECLPFVDRLEQVARGLPRVRFAVVYFTRKERGEARAIAKARRWRLPVALDRDGAITNAYRVGVCPTTVLIEKGGRVRRSLFGLVAPDDLATAANRLAARASAPHR</sequence>
<dbReference type="Proteomes" id="UP000222056">
    <property type="component" value="Unassembled WGS sequence"/>
</dbReference>
<accession>A0A1H6FMN3</accession>
<evidence type="ECO:0000256" key="1">
    <source>
        <dbReference type="SAM" id="MobiDB-lite"/>
    </source>
</evidence>
<keyword evidence="2" id="KW-0472">Membrane</keyword>
<evidence type="ECO:0000256" key="2">
    <source>
        <dbReference type="SAM" id="Phobius"/>
    </source>
</evidence>
<name>A0A1H6FMN3_THEAL</name>
<keyword evidence="2" id="KW-0812">Transmembrane</keyword>
<proteinExistence type="predicted"/>
<evidence type="ECO:0008006" key="5">
    <source>
        <dbReference type="Google" id="ProtNLM"/>
    </source>
</evidence>
<dbReference type="OrthoDB" id="5243587at2"/>
<gene>
    <name evidence="3" type="ORF">SAMN02745716_1004</name>
</gene>
<dbReference type="SUPFAM" id="SSF52833">
    <property type="entry name" value="Thioredoxin-like"/>
    <property type="match status" value="1"/>
</dbReference>
<dbReference type="RefSeq" id="WP_093116765.1">
    <property type="nucleotide sequence ID" value="NZ_FNWJ01000001.1"/>
</dbReference>
<keyword evidence="4" id="KW-1185">Reference proteome</keyword>
<feature type="region of interest" description="Disordered" evidence="1">
    <location>
        <begin position="1"/>
        <end position="33"/>
    </location>
</feature>
<dbReference type="AlphaFoldDB" id="A0A1H6FMN3"/>
<evidence type="ECO:0000313" key="3">
    <source>
        <dbReference type="EMBL" id="SEH12167.1"/>
    </source>
</evidence>
<reference evidence="4" key="1">
    <citation type="submission" date="2016-10" db="EMBL/GenBank/DDBJ databases">
        <authorList>
            <person name="Varghese N."/>
            <person name="Submissions S."/>
        </authorList>
    </citation>
    <scope>NUCLEOTIDE SEQUENCE [LARGE SCALE GENOMIC DNA]</scope>
    <source>
        <strain evidence="4">ATCC 35263</strain>
    </source>
</reference>
<dbReference type="EMBL" id="FNWJ01000001">
    <property type="protein sequence ID" value="SEH12167.1"/>
    <property type="molecule type" value="Genomic_DNA"/>
</dbReference>
<evidence type="ECO:0000313" key="4">
    <source>
        <dbReference type="Proteomes" id="UP000222056"/>
    </source>
</evidence>